<protein>
    <submittedName>
        <fullName evidence="3">Uncharacterized protein</fullName>
    </submittedName>
</protein>
<dbReference type="Proteomes" id="UP000006697">
    <property type="component" value="Chromosome"/>
</dbReference>
<gene>
    <name evidence="3" type="ordered locus">HEAR1021</name>
</gene>
<feature type="transmembrane region" description="Helical" evidence="2">
    <location>
        <begin position="72"/>
        <end position="90"/>
    </location>
</feature>
<evidence type="ECO:0000313" key="3">
    <source>
        <dbReference type="EMBL" id="CAL61203.1"/>
    </source>
</evidence>
<reference evidence="3 4" key="1">
    <citation type="journal article" date="2007" name="PLoS Genet.">
        <title>A tale of two oxidation states: bacterial colonization of arsenic-rich environments.</title>
        <authorList>
            <person name="Muller D."/>
            <person name="Medigue C."/>
            <person name="Koechler S."/>
            <person name="Barbe V."/>
            <person name="Barakat M."/>
            <person name="Talla E."/>
            <person name="Bonnefoy V."/>
            <person name="Krin E."/>
            <person name="Arsene-Ploetze F."/>
            <person name="Carapito C."/>
            <person name="Chandler M."/>
            <person name="Cournoyer B."/>
            <person name="Cruveiller S."/>
            <person name="Dossat C."/>
            <person name="Duval S."/>
            <person name="Heymann M."/>
            <person name="Leize E."/>
            <person name="Lieutaud A."/>
            <person name="Lievremont D."/>
            <person name="Makita Y."/>
            <person name="Mangenot S."/>
            <person name="Nitschke W."/>
            <person name="Ortet P."/>
            <person name="Perdrial N."/>
            <person name="Schoepp B."/>
            <person name="Siguier N."/>
            <person name="Simeonova D.D."/>
            <person name="Rouy Z."/>
            <person name="Segurens B."/>
            <person name="Turlin E."/>
            <person name="Vallenet D."/>
            <person name="Van Dorsselaer A."/>
            <person name="Weiss S."/>
            <person name="Weissenbach J."/>
            <person name="Lett M.C."/>
            <person name="Danchin A."/>
            <person name="Bertin P.N."/>
        </authorList>
    </citation>
    <scope>NUCLEOTIDE SEQUENCE [LARGE SCALE GENOMIC DNA]</scope>
    <source>
        <strain evidence="4">ULPAs1</strain>
    </source>
</reference>
<evidence type="ECO:0000256" key="1">
    <source>
        <dbReference type="SAM" id="MobiDB-lite"/>
    </source>
</evidence>
<proteinExistence type="predicted"/>
<keyword evidence="2" id="KW-0472">Membrane</keyword>
<evidence type="ECO:0000313" key="4">
    <source>
        <dbReference type="Proteomes" id="UP000006697"/>
    </source>
</evidence>
<organism evidence="3 4">
    <name type="scientific">Herminiimonas arsenicoxydans</name>
    <dbReference type="NCBI Taxonomy" id="204773"/>
    <lineage>
        <taxon>Bacteria</taxon>
        <taxon>Pseudomonadati</taxon>
        <taxon>Pseudomonadota</taxon>
        <taxon>Betaproteobacteria</taxon>
        <taxon>Burkholderiales</taxon>
        <taxon>Oxalobacteraceae</taxon>
        <taxon>Herminiimonas</taxon>
    </lineage>
</organism>
<keyword evidence="4" id="KW-1185">Reference proteome</keyword>
<keyword evidence="2" id="KW-0812">Transmembrane</keyword>
<evidence type="ECO:0000256" key="2">
    <source>
        <dbReference type="SAM" id="Phobius"/>
    </source>
</evidence>
<accession>A4G3W6</accession>
<sequence length="134" mass="15085">MNVDHGKDKKNKSSRDCTKAGRDSDTARKIQRQEAVVAFIPRPDFCCGLRYHFMFKEFKLKIMEEKTTPAPIPLYLLLAGLFGVLGFAIWSGSKFYLYGGSILYGIAAGIAIGAAYAFLKQINLQRSRKQDQQK</sequence>
<feature type="transmembrane region" description="Helical" evidence="2">
    <location>
        <begin position="96"/>
        <end position="119"/>
    </location>
</feature>
<keyword evidence="2" id="KW-1133">Transmembrane helix</keyword>
<dbReference type="HOGENOM" id="CLU_1893327_0_0_4"/>
<dbReference type="AlphaFoldDB" id="A4G3W6"/>
<dbReference type="EMBL" id="CU207211">
    <property type="protein sequence ID" value="CAL61203.1"/>
    <property type="molecule type" value="Genomic_DNA"/>
</dbReference>
<feature type="region of interest" description="Disordered" evidence="1">
    <location>
        <begin position="1"/>
        <end position="28"/>
    </location>
</feature>
<name>A4G3W6_HERAR</name>
<dbReference type="KEGG" id="har:HEAR1021"/>